<organism evidence="2 3">
    <name type="scientific">Schistosoma bovis</name>
    <name type="common">Blood fluke</name>
    <dbReference type="NCBI Taxonomy" id="6184"/>
    <lineage>
        <taxon>Eukaryota</taxon>
        <taxon>Metazoa</taxon>
        <taxon>Spiralia</taxon>
        <taxon>Lophotrochozoa</taxon>
        <taxon>Platyhelminthes</taxon>
        <taxon>Trematoda</taxon>
        <taxon>Digenea</taxon>
        <taxon>Strigeidida</taxon>
        <taxon>Schistosomatoidea</taxon>
        <taxon>Schistosomatidae</taxon>
        <taxon>Schistosoma</taxon>
    </lineage>
</organism>
<comment type="caution">
    <text evidence="2">The sequence shown here is derived from an EMBL/GenBank/DDBJ whole genome shotgun (WGS) entry which is preliminary data.</text>
</comment>
<feature type="repeat" description="WD" evidence="1">
    <location>
        <begin position="506"/>
        <end position="538"/>
    </location>
</feature>
<dbReference type="STRING" id="6184.A0A430QIE6"/>
<dbReference type="PROSITE" id="PS50294">
    <property type="entry name" value="WD_REPEATS_REGION"/>
    <property type="match status" value="2"/>
</dbReference>
<dbReference type="InterPro" id="IPR036322">
    <property type="entry name" value="WD40_repeat_dom_sf"/>
</dbReference>
<dbReference type="Proteomes" id="UP000290809">
    <property type="component" value="Unassembled WGS sequence"/>
</dbReference>
<dbReference type="PROSITE" id="PS50082">
    <property type="entry name" value="WD_REPEATS_2"/>
    <property type="match status" value="2"/>
</dbReference>
<dbReference type="InterPro" id="IPR001680">
    <property type="entry name" value="WD40_rpt"/>
</dbReference>
<dbReference type="PANTHER" id="PTHR22848">
    <property type="entry name" value="WD40 REPEAT PROTEIN"/>
    <property type="match status" value="1"/>
</dbReference>
<keyword evidence="1" id="KW-0853">WD repeat</keyword>
<keyword evidence="3" id="KW-1185">Reference proteome</keyword>
<dbReference type="InterPro" id="IPR045184">
    <property type="entry name" value="SMU1"/>
</dbReference>
<protein>
    <submittedName>
        <fullName evidence="2">Uncharacterized protein</fullName>
    </submittedName>
</protein>
<gene>
    <name evidence="2" type="ORF">DC041_0008182</name>
</gene>
<dbReference type="InterPro" id="IPR015943">
    <property type="entry name" value="WD40/YVTN_repeat-like_dom_sf"/>
</dbReference>
<name>A0A430QIE6_SCHBO</name>
<feature type="repeat" description="WD" evidence="1">
    <location>
        <begin position="606"/>
        <end position="638"/>
    </location>
</feature>
<accession>A0A430QIE6</accession>
<dbReference type="EMBL" id="QMKO01001676">
    <property type="protein sequence ID" value="RTG87461.1"/>
    <property type="molecule type" value="Genomic_DNA"/>
</dbReference>
<dbReference type="AlphaFoldDB" id="A0A430QIE6"/>
<proteinExistence type="predicted"/>
<dbReference type="SUPFAM" id="SSF50978">
    <property type="entry name" value="WD40 repeat-like"/>
    <property type="match status" value="1"/>
</dbReference>
<sequence>MPLCYQNFYELTLFDGQIIVYDTCGKLDPTTRILLKIPRAHDGIISCLVKAHNVYDHQKLVISGSFDRHVKIWNDEGQLMHVIENFSNVIISIAHIPTTDTFWVTSGSCHARIFDVQTGEDVTEYVNTFMNWEKRPYQLRLITFCPDLNMIVGYKPPFSIFSSGSNNHLSRWERKGQTHFSYVRQEEMIHESIDKKLSEWLQEKLRTQAVQTKEIEKLKASLPKTLLLPNNNNMYSAKRSITPYTYLQSKLPIGIKSRQNTVAMINCQNSTAYNTKEIVLNKKRSKNFLRMIYIDELDFVVAACEDGVVYVLGYDLQATKKFLTDALCNDGNEPRSNFKTPNEMKSQSNVTKDFREIILNSPKLLKIFNKLRGTDQEVENTDANNCTSEDLSPEMNMQSNPLITMAEDKQTLESVSRHLFGMKCRYVLVEHKDSVTCLLYIDYKMHPIHQWILKTVNEGEICRLTLNANGPITCLRLDFKRNILLAGVDKEIKIYDLLMGHVYRNYKGHRDIIRSIIILPEEDEYVSASADGQIRIWSAWKGNRNQPTIVSTDQESALAAAQLAAVKLSLNIQQHHSGQPQEHSVKQDDSDALIYDLLTGHVYRNYKGHRDIIRSIIILPEEDEYVSASADGQIRIWSAWKGNRNQPTIVSTDQESALAAAQLAAVKLSLNPAASLGAAARAFSKAGRFRCIVECLMRHQRVE</sequence>
<evidence type="ECO:0000313" key="3">
    <source>
        <dbReference type="Proteomes" id="UP000290809"/>
    </source>
</evidence>
<dbReference type="Pfam" id="PF00400">
    <property type="entry name" value="WD40"/>
    <property type="match status" value="4"/>
</dbReference>
<dbReference type="SMART" id="SM00320">
    <property type="entry name" value="WD40"/>
    <property type="match status" value="5"/>
</dbReference>
<dbReference type="GO" id="GO:0000398">
    <property type="term" value="P:mRNA splicing, via spliceosome"/>
    <property type="evidence" value="ECO:0007669"/>
    <property type="project" value="InterPro"/>
</dbReference>
<evidence type="ECO:0000256" key="1">
    <source>
        <dbReference type="PROSITE-ProRule" id="PRU00221"/>
    </source>
</evidence>
<reference evidence="2 3" key="1">
    <citation type="journal article" date="2019" name="PLoS Pathog.">
        <title>Genome sequence of the bovine parasite Schistosoma bovis Tanzania.</title>
        <authorList>
            <person name="Oey H."/>
            <person name="Zakrzewski M."/>
            <person name="Gobert G."/>
            <person name="Gravermann K."/>
            <person name="Stoye J."/>
            <person name="Jones M."/>
            <person name="Mcmanus D."/>
            <person name="Krause L."/>
        </authorList>
    </citation>
    <scope>NUCLEOTIDE SEQUENCE [LARGE SCALE GENOMIC DNA]</scope>
    <source>
        <strain evidence="2 3">TAN1997</strain>
    </source>
</reference>
<evidence type="ECO:0000313" key="2">
    <source>
        <dbReference type="EMBL" id="RTG87461.1"/>
    </source>
</evidence>
<dbReference type="Gene3D" id="2.130.10.10">
    <property type="entry name" value="YVTN repeat-like/Quinoprotein amine dehydrogenase"/>
    <property type="match status" value="3"/>
</dbReference>